<proteinExistence type="predicted"/>
<evidence type="ECO:0000313" key="1">
    <source>
        <dbReference type="EMBL" id="RAH60362.1"/>
    </source>
</evidence>
<dbReference type="EMBL" id="KZ825057">
    <property type="protein sequence ID" value="RAH60362.1"/>
    <property type="molecule type" value="Genomic_DNA"/>
</dbReference>
<dbReference type="AlphaFoldDB" id="A0A8G1R703"/>
<organism evidence="1 2">
    <name type="scientific">Aspergillus piperis CBS 112811</name>
    <dbReference type="NCBI Taxonomy" id="1448313"/>
    <lineage>
        <taxon>Eukaryota</taxon>
        <taxon>Fungi</taxon>
        <taxon>Dikarya</taxon>
        <taxon>Ascomycota</taxon>
        <taxon>Pezizomycotina</taxon>
        <taxon>Eurotiomycetes</taxon>
        <taxon>Eurotiomycetidae</taxon>
        <taxon>Eurotiales</taxon>
        <taxon>Aspergillaceae</taxon>
        <taxon>Aspergillus</taxon>
        <taxon>Aspergillus subgen. Circumdati</taxon>
    </lineage>
</organism>
<dbReference type="RefSeq" id="XP_025518284.1">
    <property type="nucleotide sequence ID" value="XM_025659610.1"/>
</dbReference>
<sequence length="75" mass="8424">MDMTLAPPLTQDYSVRLHLLIESASCVAYRLCKSTKGQGVFEKKMLYTLVKKLGRCCFSPFISINSHLHVSMTQG</sequence>
<protein>
    <submittedName>
        <fullName evidence="1">Uncharacterized protein</fullName>
    </submittedName>
</protein>
<dbReference type="GeneID" id="37163012"/>
<reference evidence="1 2" key="1">
    <citation type="submission" date="2018-02" db="EMBL/GenBank/DDBJ databases">
        <title>The genomes of Aspergillus section Nigri reveals drivers in fungal speciation.</title>
        <authorList>
            <consortium name="DOE Joint Genome Institute"/>
            <person name="Vesth T.C."/>
            <person name="Nybo J."/>
            <person name="Theobald S."/>
            <person name="Brandl J."/>
            <person name="Frisvad J.C."/>
            <person name="Nielsen K.F."/>
            <person name="Lyhne E.K."/>
            <person name="Kogle M.E."/>
            <person name="Kuo A."/>
            <person name="Riley R."/>
            <person name="Clum A."/>
            <person name="Nolan M."/>
            <person name="Lipzen A."/>
            <person name="Salamov A."/>
            <person name="Henrissat B."/>
            <person name="Wiebenga A."/>
            <person name="De vries R.P."/>
            <person name="Grigoriev I.V."/>
            <person name="Mortensen U.H."/>
            <person name="Andersen M.R."/>
            <person name="Baker S.E."/>
        </authorList>
    </citation>
    <scope>NUCLEOTIDE SEQUENCE [LARGE SCALE GENOMIC DNA]</scope>
    <source>
        <strain evidence="1 2">CBS 112811</strain>
    </source>
</reference>
<evidence type="ECO:0000313" key="2">
    <source>
        <dbReference type="Proteomes" id="UP000249526"/>
    </source>
</evidence>
<name>A0A8G1R703_9EURO</name>
<dbReference type="Proteomes" id="UP000249526">
    <property type="component" value="Unassembled WGS sequence"/>
</dbReference>
<accession>A0A8G1R703</accession>
<gene>
    <name evidence="1" type="ORF">BO85DRAFT_446919</name>
</gene>
<keyword evidence="2" id="KW-1185">Reference proteome</keyword>